<dbReference type="PANTHER" id="PTHR36920">
    <property type="match status" value="1"/>
</dbReference>
<dbReference type="Gene3D" id="2.40.160.20">
    <property type="match status" value="1"/>
</dbReference>
<dbReference type="PANTHER" id="PTHR36920:SF1">
    <property type="entry name" value="OUTER MEMBRANE PROTEIN W"/>
    <property type="match status" value="1"/>
</dbReference>
<dbReference type="RefSeq" id="WP_067184018.1">
    <property type="nucleotide sequence ID" value="NZ_CP012199.1"/>
</dbReference>
<dbReference type="InterPro" id="IPR005618">
    <property type="entry name" value="OMPW"/>
</dbReference>
<organism evidence="3 4">
    <name type="scientific">Sphingopyxis granuli</name>
    <dbReference type="NCBI Taxonomy" id="267128"/>
    <lineage>
        <taxon>Bacteria</taxon>
        <taxon>Pseudomonadati</taxon>
        <taxon>Pseudomonadota</taxon>
        <taxon>Alphaproteobacteria</taxon>
        <taxon>Sphingomonadales</taxon>
        <taxon>Sphingomonadaceae</taxon>
        <taxon>Sphingopyxis</taxon>
    </lineage>
</organism>
<keyword evidence="2" id="KW-0732">Signal</keyword>
<dbReference type="Pfam" id="PF03922">
    <property type="entry name" value="OmpW"/>
    <property type="match status" value="1"/>
</dbReference>
<name>A0AA86GMG2_9SPHN</name>
<evidence type="ECO:0000313" key="4">
    <source>
        <dbReference type="Proteomes" id="UP000058599"/>
    </source>
</evidence>
<sequence length="223" mass="23650">MRKLPLLLATAAFAAAVQPVYAQEGQGRLQVKLLATGVLPDGKIDKVRTDLIGLPAGTQTSANDNVVPTLAIEYFVSPAVSVETICCMTQHDVDGTAGLPGAELVSNAKLVPATVTVKYHFNPGGVSPYVGAGPAYFLFFKEKPGAATRTLGATRFDMSNELGFALQAGVDIPVNDTGLAVSLDAKRYFIDTNARWFAGTTKVLETRHQLDPWVISAGVALRF</sequence>
<dbReference type="SUPFAM" id="SSF56925">
    <property type="entry name" value="OMPA-like"/>
    <property type="match status" value="1"/>
</dbReference>
<evidence type="ECO:0000256" key="1">
    <source>
        <dbReference type="ARBA" id="ARBA00009330"/>
    </source>
</evidence>
<protein>
    <submittedName>
        <fullName evidence="3">Outer membrane protein W</fullName>
    </submittedName>
</protein>
<dbReference type="Proteomes" id="UP000058599">
    <property type="component" value="Chromosome"/>
</dbReference>
<dbReference type="GO" id="GO:0019867">
    <property type="term" value="C:outer membrane"/>
    <property type="evidence" value="ECO:0007669"/>
    <property type="project" value="InterPro"/>
</dbReference>
<dbReference type="InterPro" id="IPR011250">
    <property type="entry name" value="OMP/PagP_B-barrel"/>
</dbReference>
<dbReference type="EMBL" id="CP012199">
    <property type="protein sequence ID" value="AMG74809.1"/>
    <property type="molecule type" value="Genomic_DNA"/>
</dbReference>
<dbReference type="KEGG" id="sgi:SGRAN_2448"/>
<evidence type="ECO:0000313" key="3">
    <source>
        <dbReference type="EMBL" id="AMG74809.1"/>
    </source>
</evidence>
<accession>A0AA86GMG2</accession>
<reference evidence="3 4" key="1">
    <citation type="journal article" date="2016" name="BMC Genomics">
        <title>Genomic analysis of the nitrate-respiring Sphingopyxis granuli (formerly Sphingomonas macrogoltabida) strain TFA.</title>
        <authorList>
            <person name="Garcia-Romero I."/>
            <person name="Perez-Pulido A.J."/>
            <person name="Gonzalez-Flores Y.E."/>
            <person name="Reyes-Ramirez F."/>
            <person name="Santero E."/>
            <person name="Floriano B."/>
        </authorList>
    </citation>
    <scope>NUCLEOTIDE SEQUENCE [LARGE SCALE GENOMIC DNA]</scope>
    <source>
        <strain evidence="3 4">TFA</strain>
    </source>
</reference>
<keyword evidence="4" id="KW-1185">Reference proteome</keyword>
<dbReference type="AlphaFoldDB" id="A0AA86GMG2"/>
<proteinExistence type="inferred from homology"/>
<feature type="signal peptide" evidence="2">
    <location>
        <begin position="1"/>
        <end position="22"/>
    </location>
</feature>
<gene>
    <name evidence="3" type="ORF">SGRAN_2448</name>
</gene>
<evidence type="ECO:0000256" key="2">
    <source>
        <dbReference type="SAM" id="SignalP"/>
    </source>
</evidence>
<comment type="similarity">
    <text evidence="1">Belongs to the OmpW/AlkL family.</text>
</comment>
<dbReference type="GO" id="GO:0055085">
    <property type="term" value="P:transmembrane transport"/>
    <property type="evidence" value="ECO:0007669"/>
    <property type="project" value="TreeGrafter"/>
</dbReference>
<feature type="chain" id="PRO_5041689363" evidence="2">
    <location>
        <begin position="23"/>
        <end position="223"/>
    </location>
</feature>